<dbReference type="AlphaFoldDB" id="A0A9N8DNW2"/>
<dbReference type="Proteomes" id="UP001153069">
    <property type="component" value="Unassembled WGS sequence"/>
</dbReference>
<comment type="caution">
    <text evidence="1">The sequence shown here is derived from an EMBL/GenBank/DDBJ whole genome shotgun (WGS) entry which is preliminary data.</text>
</comment>
<proteinExistence type="predicted"/>
<reference evidence="1" key="1">
    <citation type="submission" date="2020-06" db="EMBL/GenBank/DDBJ databases">
        <authorList>
            <consortium name="Plant Systems Biology data submission"/>
        </authorList>
    </citation>
    <scope>NUCLEOTIDE SEQUENCE</scope>
    <source>
        <strain evidence="1">D6</strain>
    </source>
</reference>
<name>A0A9N8DNW2_9STRA</name>
<evidence type="ECO:0000313" key="1">
    <source>
        <dbReference type="EMBL" id="CAB9504020.1"/>
    </source>
</evidence>
<organism evidence="1 2">
    <name type="scientific">Seminavis robusta</name>
    <dbReference type="NCBI Taxonomy" id="568900"/>
    <lineage>
        <taxon>Eukaryota</taxon>
        <taxon>Sar</taxon>
        <taxon>Stramenopiles</taxon>
        <taxon>Ochrophyta</taxon>
        <taxon>Bacillariophyta</taxon>
        <taxon>Bacillariophyceae</taxon>
        <taxon>Bacillariophycidae</taxon>
        <taxon>Naviculales</taxon>
        <taxon>Naviculaceae</taxon>
        <taxon>Seminavis</taxon>
    </lineage>
</organism>
<protein>
    <submittedName>
        <fullName evidence="1">Secreted protein</fullName>
    </submittedName>
</protein>
<dbReference type="InterPro" id="IPR035437">
    <property type="entry name" value="SNase_OB-fold_sf"/>
</dbReference>
<keyword evidence="2" id="KW-1185">Reference proteome</keyword>
<dbReference type="EMBL" id="CAICTM010000182">
    <property type="protein sequence ID" value="CAB9504020.1"/>
    <property type="molecule type" value="Genomic_DNA"/>
</dbReference>
<gene>
    <name evidence="1" type="ORF">SEMRO_183_G079700.1</name>
</gene>
<dbReference type="Gene3D" id="2.40.50.90">
    <property type="match status" value="1"/>
</dbReference>
<accession>A0A9N8DNW2</accession>
<evidence type="ECO:0000313" key="2">
    <source>
        <dbReference type="Proteomes" id="UP001153069"/>
    </source>
</evidence>
<dbReference type="SUPFAM" id="SSF50199">
    <property type="entry name" value="Staphylococcal nuclease"/>
    <property type="match status" value="1"/>
</dbReference>
<dbReference type="OrthoDB" id="47133at2759"/>
<sequence>MNLNQRVLRVAAVASSQQQLSIVASLSLTPTLWLSLAATNDIHSSTSTAASTQLLESSVLDLQKSKQYKKDTVARILDPNTIKLDKNGLVALAGVQTPSTGGFPDCTSYSPSKQLRKSLPKGTTVKVRFLDEESSSSSAAKRVLLLRETPNPNDDAVLVNAELIESGYAKPVARGRKEAEKILPGFTAALEHLNQQAQDKHVGLYEVCTADAGTRLVDSPFVSSSSSKTSTPATSDFPLNLDDQFEPLAFTTQTQWGADGGKTIRVDNTANSKGTVPVVPINPGDSRGCSDFGTYEEALSWYERYLPYYGDVAKLDRDGDGIPCPKLPHTKNMDRFRRKVPVVSSWSVDNQQNKLQ</sequence>